<evidence type="ECO:0000259" key="3">
    <source>
        <dbReference type="Pfam" id="PF20511"/>
    </source>
</evidence>
<evidence type="ECO:0000256" key="2">
    <source>
        <dbReference type="ARBA" id="ARBA00022833"/>
    </source>
</evidence>
<dbReference type="InterPro" id="IPR046457">
    <property type="entry name" value="PMI_typeI_cat"/>
</dbReference>
<keyword evidence="4" id="KW-0413">Isomerase</keyword>
<evidence type="ECO:0000256" key="1">
    <source>
        <dbReference type="ARBA" id="ARBA00022723"/>
    </source>
</evidence>
<proteinExistence type="predicted"/>
<sequence length="345" mass="38400">MEKVPKVLFVSPIYKEKIWGGRKLESQLGRKIPEGFIGESWEVSVYGSDISLIENPEFQNLPLTTLIQKAPNEVLGKPFANSGLPLLVKVIDAKEKLSVQVHPDDAYALEFDPKSKGKKECWYVLSADPGAELVVGFDINTSREEYESLVKKNLGESVLRKWKVKAGDVFLLNPGTIHAIGGGVVLLEVQQSSDSTYRVYDYGRIGDDGKPRELHLEKALSVLNFEKSNGNEKLEKIPLGFQPFPRYLFTSNDKFRLESWEFDQAQNFTFSSLAEPACFGIFFTTSGSVYFPELQRKVGPGETFFVTASGFSETISAYADPGTKLTFMSAGSDMVKYQSPDPLTS</sequence>
<dbReference type="Pfam" id="PF20511">
    <property type="entry name" value="PMI_typeI_cat"/>
    <property type="match status" value="1"/>
</dbReference>
<dbReference type="GO" id="GO:0016853">
    <property type="term" value="F:isomerase activity"/>
    <property type="evidence" value="ECO:0007669"/>
    <property type="project" value="UniProtKB-KW"/>
</dbReference>
<dbReference type="SUPFAM" id="SSF51182">
    <property type="entry name" value="RmlC-like cupins"/>
    <property type="match status" value="1"/>
</dbReference>
<dbReference type="InterPro" id="IPR014710">
    <property type="entry name" value="RmlC-like_jellyroll"/>
</dbReference>
<dbReference type="Proteomes" id="UP000297617">
    <property type="component" value="Unassembled WGS sequence"/>
</dbReference>
<accession>A0ABY2LCN8</accession>
<dbReference type="RefSeq" id="WP_135739864.1">
    <property type="nucleotide sequence ID" value="NZ_RQFD01000003.1"/>
</dbReference>
<dbReference type="Gene3D" id="2.60.120.10">
    <property type="entry name" value="Jelly Rolls"/>
    <property type="match status" value="1"/>
</dbReference>
<organism evidence="4 5">
    <name type="scientific">Leptospira bouyouniensis</name>
    <dbReference type="NCBI Taxonomy" id="2484911"/>
    <lineage>
        <taxon>Bacteria</taxon>
        <taxon>Pseudomonadati</taxon>
        <taxon>Spirochaetota</taxon>
        <taxon>Spirochaetia</taxon>
        <taxon>Leptospirales</taxon>
        <taxon>Leptospiraceae</taxon>
        <taxon>Leptospira</taxon>
    </lineage>
</organism>
<evidence type="ECO:0000313" key="4">
    <source>
        <dbReference type="EMBL" id="TGK52984.1"/>
    </source>
</evidence>
<comment type="caution">
    <text evidence="4">The sequence shown here is derived from an EMBL/GenBank/DDBJ whole genome shotgun (WGS) entry which is preliminary data.</text>
</comment>
<dbReference type="InterPro" id="IPR011051">
    <property type="entry name" value="RmlC_Cupin_sf"/>
</dbReference>
<dbReference type="PANTHER" id="PTHR42742">
    <property type="entry name" value="TRANSCRIPTIONAL REPRESSOR MPRA"/>
    <property type="match status" value="1"/>
</dbReference>
<dbReference type="EMBL" id="RQFD01000003">
    <property type="protein sequence ID" value="TGK52984.1"/>
    <property type="molecule type" value="Genomic_DNA"/>
</dbReference>
<feature type="domain" description="Phosphomannose isomerase type I catalytic" evidence="3">
    <location>
        <begin position="10"/>
        <end position="107"/>
    </location>
</feature>
<dbReference type="CDD" id="cd07010">
    <property type="entry name" value="cupin_PMI_type_I_N_bac"/>
    <property type="match status" value="1"/>
</dbReference>
<dbReference type="InterPro" id="IPR051804">
    <property type="entry name" value="Carb_Metab_Reg_Kinase/Isom"/>
</dbReference>
<keyword evidence="2" id="KW-0862">Zinc</keyword>
<dbReference type="PIRSF" id="PIRSF036894">
    <property type="entry name" value="PMI_Firm_short"/>
    <property type="match status" value="1"/>
</dbReference>
<protein>
    <submittedName>
        <fullName evidence="4">Mannose-6-phosphate isomerase</fullName>
    </submittedName>
</protein>
<gene>
    <name evidence="4" type="ORF">EHQ10_04375</name>
</gene>
<dbReference type="InterPro" id="IPR014628">
    <property type="entry name" value="Man6P_isomerase_Firm_short"/>
</dbReference>
<reference evidence="5" key="1">
    <citation type="journal article" date="2019" name="PLoS Negl. Trop. Dis.">
        <title>Revisiting the worldwide diversity of Leptospira species in the environment.</title>
        <authorList>
            <person name="Vincent A.T."/>
            <person name="Schiettekatte O."/>
            <person name="Bourhy P."/>
            <person name="Veyrier F.J."/>
            <person name="Picardeau M."/>
        </authorList>
    </citation>
    <scope>NUCLEOTIDE SEQUENCE [LARGE SCALE GENOMIC DNA]</scope>
    <source>
        <strain evidence="5">201800295</strain>
    </source>
</reference>
<name>A0ABY2LCN8_9LEPT</name>
<keyword evidence="1" id="KW-0479">Metal-binding</keyword>
<evidence type="ECO:0000313" key="5">
    <source>
        <dbReference type="Proteomes" id="UP000297617"/>
    </source>
</evidence>
<keyword evidence="5" id="KW-1185">Reference proteome</keyword>
<dbReference type="PANTHER" id="PTHR42742:SF3">
    <property type="entry name" value="FRUCTOKINASE"/>
    <property type="match status" value="1"/>
</dbReference>